<evidence type="ECO:0000313" key="3">
    <source>
        <dbReference type="Proteomes" id="UP000823775"/>
    </source>
</evidence>
<name>A0ABS8SVI7_DATST</name>
<evidence type="ECO:0000256" key="1">
    <source>
        <dbReference type="SAM" id="MobiDB-lite"/>
    </source>
</evidence>
<feature type="compositionally biased region" description="Acidic residues" evidence="1">
    <location>
        <begin position="44"/>
        <end position="54"/>
    </location>
</feature>
<dbReference type="Proteomes" id="UP000823775">
    <property type="component" value="Unassembled WGS sequence"/>
</dbReference>
<reference evidence="2 3" key="1">
    <citation type="journal article" date="2021" name="BMC Genomics">
        <title>Datura genome reveals duplications of psychoactive alkaloid biosynthetic genes and high mutation rate following tissue culture.</title>
        <authorList>
            <person name="Rajewski A."/>
            <person name="Carter-House D."/>
            <person name="Stajich J."/>
            <person name="Litt A."/>
        </authorList>
    </citation>
    <scope>NUCLEOTIDE SEQUENCE [LARGE SCALE GENOMIC DNA]</scope>
    <source>
        <strain evidence="2">AR-01</strain>
    </source>
</reference>
<organism evidence="2 3">
    <name type="scientific">Datura stramonium</name>
    <name type="common">Jimsonweed</name>
    <name type="synonym">Common thornapple</name>
    <dbReference type="NCBI Taxonomy" id="4076"/>
    <lineage>
        <taxon>Eukaryota</taxon>
        <taxon>Viridiplantae</taxon>
        <taxon>Streptophyta</taxon>
        <taxon>Embryophyta</taxon>
        <taxon>Tracheophyta</taxon>
        <taxon>Spermatophyta</taxon>
        <taxon>Magnoliopsida</taxon>
        <taxon>eudicotyledons</taxon>
        <taxon>Gunneridae</taxon>
        <taxon>Pentapetalae</taxon>
        <taxon>asterids</taxon>
        <taxon>lamiids</taxon>
        <taxon>Solanales</taxon>
        <taxon>Solanaceae</taxon>
        <taxon>Solanoideae</taxon>
        <taxon>Datureae</taxon>
        <taxon>Datura</taxon>
    </lineage>
</organism>
<keyword evidence="3" id="KW-1185">Reference proteome</keyword>
<gene>
    <name evidence="2" type="ORF">HAX54_049549</name>
</gene>
<sequence length="54" mass="5825">GDMQSSGERSTYAMALINSIEGEAHKTRVGQLENANRASRGVEEEGEAEQEITS</sequence>
<feature type="region of interest" description="Disordered" evidence="1">
    <location>
        <begin position="27"/>
        <end position="54"/>
    </location>
</feature>
<protein>
    <submittedName>
        <fullName evidence="2">Uncharacterized protein</fullName>
    </submittedName>
</protein>
<evidence type="ECO:0000313" key="2">
    <source>
        <dbReference type="EMBL" id="MCD7462861.1"/>
    </source>
</evidence>
<comment type="caution">
    <text evidence="2">The sequence shown here is derived from an EMBL/GenBank/DDBJ whole genome shotgun (WGS) entry which is preliminary data.</text>
</comment>
<dbReference type="EMBL" id="JACEIK010000842">
    <property type="protein sequence ID" value="MCD7462861.1"/>
    <property type="molecule type" value="Genomic_DNA"/>
</dbReference>
<proteinExistence type="predicted"/>
<accession>A0ABS8SVI7</accession>
<feature type="non-terminal residue" evidence="2">
    <location>
        <position position="1"/>
    </location>
</feature>